<evidence type="ECO:0000256" key="6">
    <source>
        <dbReference type="ARBA" id="ARBA00023004"/>
    </source>
</evidence>
<dbReference type="GO" id="GO:0035598">
    <property type="term" value="F:tRNA (N(6)-L-threonylcarbamoyladenosine(37)-C(2))-methylthiotransferase activity"/>
    <property type="evidence" value="ECO:0007669"/>
    <property type="project" value="TreeGrafter"/>
</dbReference>
<name>A0A650ENX6_9BACT</name>
<dbReference type="NCBIfam" id="TIGR00089">
    <property type="entry name" value="MiaB/RimO family radical SAM methylthiotransferase"/>
    <property type="match status" value="1"/>
</dbReference>
<keyword evidence="3" id="KW-0808">Transferase</keyword>
<dbReference type="SFLD" id="SFLDS00029">
    <property type="entry name" value="Radical_SAM"/>
    <property type="match status" value="1"/>
</dbReference>
<dbReference type="InterPro" id="IPR013848">
    <property type="entry name" value="Methylthiotransferase_N"/>
</dbReference>
<dbReference type="InterPro" id="IPR023404">
    <property type="entry name" value="rSAM_horseshoe"/>
</dbReference>
<dbReference type="InterPro" id="IPR007197">
    <property type="entry name" value="rSAM"/>
</dbReference>
<dbReference type="AlphaFoldDB" id="A0A650ENX6"/>
<dbReference type="InterPro" id="IPR038135">
    <property type="entry name" value="Methylthiotransferase_N_sf"/>
</dbReference>
<protein>
    <submittedName>
        <fullName evidence="10">tRNA (N(6)-L-threonylcarbamoyladenosine(37)-C(2))-methylthiotran sferase MtaB</fullName>
    </submittedName>
</protein>
<proteinExistence type="predicted"/>
<dbReference type="Gene3D" id="3.80.30.20">
    <property type="entry name" value="tm_1862 like domain"/>
    <property type="match status" value="1"/>
</dbReference>
<dbReference type="Pfam" id="PF04055">
    <property type="entry name" value="Radical_SAM"/>
    <property type="match status" value="1"/>
</dbReference>
<dbReference type="SMART" id="SM00729">
    <property type="entry name" value="Elp3"/>
    <property type="match status" value="1"/>
</dbReference>
<feature type="domain" description="Radical SAM core" evidence="9">
    <location>
        <begin position="122"/>
        <end position="353"/>
    </location>
</feature>
<dbReference type="InterPro" id="IPR058240">
    <property type="entry name" value="rSAM_sf"/>
</dbReference>
<gene>
    <name evidence="10" type="ORF">Elusimicrob2101_1810</name>
</gene>
<evidence type="ECO:0000256" key="1">
    <source>
        <dbReference type="ARBA" id="ARBA00001966"/>
    </source>
</evidence>
<dbReference type="GO" id="GO:0046872">
    <property type="term" value="F:metal ion binding"/>
    <property type="evidence" value="ECO:0007669"/>
    <property type="project" value="UniProtKB-KW"/>
</dbReference>
<dbReference type="SFLD" id="SFLDG01061">
    <property type="entry name" value="methylthiotransferase"/>
    <property type="match status" value="1"/>
</dbReference>
<evidence type="ECO:0000256" key="2">
    <source>
        <dbReference type="ARBA" id="ARBA00022485"/>
    </source>
</evidence>
<dbReference type="SFLD" id="SFLDG01082">
    <property type="entry name" value="B12-binding_domain_containing"/>
    <property type="match status" value="1"/>
</dbReference>
<dbReference type="Pfam" id="PF00919">
    <property type="entry name" value="UPF0004"/>
    <property type="match status" value="1"/>
</dbReference>
<dbReference type="SUPFAM" id="SSF102114">
    <property type="entry name" value="Radical SAM enzymes"/>
    <property type="match status" value="1"/>
</dbReference>
<keyword evidence="2" id="KW-0004">4Fe-4S</keyword>
<evidence type="ECO:0000256" key="7">
    <source>
        <dbReference type="ARBA" id="ARBA00023014"/>
    </source>
</evidence>
<evidence type="ECO:0000256" key="4">
    <source>
        <dbReference type="ARBA" id="ARBA00022691"/>
    </source>
</evidence>
<dbReference type="InterPro" id="IPR005839">
    <property type="entry name" value="Methylthiotransferase"/>
</dbReference>
<dbReference type="EMBL" id="MN577572">
    <property type="protein sequence ID" value="QGT50918.1"/>
    <property type="molecule type" value="Genomic_DNA"/>
</dbReference>
<evidence type="ECO:0000256" key="5">
    <source>
        <dbReference type="ARBA" id="ARBA00022723"/>
    </source>
</evidence>
<dbReference type="GO" id="GO:0051539">
    <property type="term" value="F:4 iron, 4 sulfur cluster binding"/>
    <property type="evidence" value="ECO:0007669"/>
    <property type="project" value="UniProtKB-KW"/>
</dbReference>
<keyword evidence="6" id="KW-0408">Iron</keyword>
<feature type="domain" description="MTTase N-terminal" evidence="8">
    <location>
        <begin position="5"/>
        <end position="117"/>
    </location>
</feature>
<evidence type="ECO:0000259" key="8">
    <source>
        <dbReference type="PROSITE" id="PS51449"/>
    </source>
</evidence>
<organism evidence="10">
    <name type="scientific">uncultured Elusimicrobia bacterium</name>
    <dbReference type="NCBI Taxonomy" id="699876"/>
    <lineage>
        <taxon>Bacteria</taxon>
        <taxon>Pseudomonadati</taxon>
        <taxon>Elusimicrobiota</taxon>
        <taxon>Elusimicrobia</taxon>
        <taxon>environmental samples</taxon>
    </lineage>
</organism>
<dbReference type="Gene3D" id="3.40.50.12160">
    <property type="entry name" value="Methylthiotransferase, N-terminal domain"/>
    <property type="match status" value="1"/>
</dbReference>
<dbReference type="InterPro" id="IPR006638">
    <property type="entry name" value="Elp3/MiaA/NifB-like_rSAM"/>
</dbReference>
<dbReference type="InterPro" id="IPR006467">
    <property type="entry name" value="MiaB-like_bact"/>
</dbReference>
<sequence length="413" mass="46160">MNNPMTFFIKTFGCRVNQVESQAILEQFLRAGAKPAASFEEADVCVLNTCTVTHQADKDVEKQIRQILRRNPQARLVLTGCYAMAHKAEVQQKFPQAEIVGKYELGRVLFNEEDVCWTVSGHEGHSRAFIKIQDGCDCFCSYCIVPFARNEKRSKPLADVLTEIKTLEEKGFAEIVLTGINIGNYRCPQTGADLAELCEYIARQPGMFRIRFSSIELQTVTGGVIAAMAARPDRFCNYFHLPLQAGCDKVLADMNRHYDTAAYRARVEDLRAKVPQIGIFADVIAGYPTETEQDFEDTVRFIREVNLAGLHVFSYSPRPGTKAAALKQLPPEEIKRRAEALRALDKELRAAFAASLVGTEQTVFMEERKDGLPHGISSNFQQVVLEGDNLPRRGLVRAKITRAEGPLCYGEAV</sequence>
<evidence type="ECO:0000256" key="3">
    <source>
        <dbReference type="ARBA" id="ARBA00022679"/>
    </source>
</evidence>
<dbReference type="PROSITE" id="PS51449">
    <property type="entry name" value="MTTASE_N"/>
    <property type="match status" value="1"/>
</dbReference>
<dbReference type="NCBIfam" id="TIGR01579">
    <property type="entry name" value="MiaB-like-C"/>
    <property type="match status" value="1"/>
</dbReference>
<evidence type="ECO:0000259" key="9">
    <source>
        <dbReference type="PROSITE" id="PS51918"/>
    </source>
</evidence>
<reference evidence="10" key="1">
    <citation type="journal article" date="2020" name="J. ISSAAS">
        <title>Lactobacilli and other gastrointestinal microbiota of Peromyscus leucopus, reservoir host for agents of Lyme disease and other zoonoses in North America.</title>
        <authorList>
            <person name="Milovic A."/>
            <person name="Bassam K."/>
            <person name="Shao H."/>
            <person name="Chatzistamou I."/>
            <person name="Tufts D.M."/>
            <person name="Diuk-Wasser M."/>
            <person name="Barbour A.G."/>
        </authorList>
    </citation>
    <scope>NUCLEOTIDE SEQUENCE</scope>
    <source>
        <strain evidence="10">LL30</strain>
    </source>
</reference>
<keyword evidence="5" id="KW-0479">Metal-binding</keyword>
<keyword evidence="4" id="KW-0949">S-adenosyl-L-methionine</keyword>
<dbReference type="PROSITE" id="PS51918">
    <property type="entry name" value="RADICAL_SAM"/>
    <property type="match status" value="1"/>
</dbReference>
<dbReference type="PANTHER" id="PTHR11918:SF45">
    <property type="entry name" value="THREONYLCARBAMOYLADENOSINE TRNA METHYLTHIOTRANSFERASE"/>
    <property type="match status" value="1"/>
</dbReference>
<evidence type="ECO:0000313" key="10">
    <source>
        <dbReference type="EMBL" id="QGT50918.1"/>
    </source>
</evidence>
<accession>A0A650ENX6</accession>
<comment type="cofactor">
    <cofactor evidence="1">
        <name>[4Fe-4S] cluster</name>
        <dbReference type="ChEBI" id="CHEBI:49883"/>
    </cofactor>
</comment>
<dbReference type="PANTHER" id="PTHR11918">
    <property type="entry name" value="RADICAL SAM PROTEINS"/>
    <property type="match status" value="1"/>
</dbReference>
<keyword evidence="7" id="KW-0411">Iron-sulfur</keyword>